<dbReference type="Proteomes" id="UP001487740">
    <property type="component" value="Unassembled WGS sequence"/>
</dbReference>
<protein>
    <submittedName>
        <fullName evidence="3">Uncharacterized protein</fullName>
    </submittedName>
</protein>
<evidence type="ECO:0000256" key="2">
    <source>
        <dbReference type="SAM" id="Phobius"/>
    </source>
</evidence>
<keyword evidence="2" id="KW-0472">Membrane</keyword>
<evidence type="ECO:0000256" key="1">
    <source>
        <dbReference type="SAM" id="MobiDB-lite"/>
    </source>
</evidence>
<dbReference type="PANTHER" id="PTHR33444">
    <property type="entry name" value="SI:DKEY-19B23.12-RELATED"/>
    <property type="match status" value="1"/>
</dbReference>
<accession>A0AAW0URR6</accession>
<keyword evidence="2" id="KW-0812">Transmembrane</keyword>
<proteinExistence type="predicted"/>
<name>A0AAW0URR6_SCYPA</name>
<feature type="transmembrane region" description="Helical" evidence="2">
    <location>
        <begin position="283"/>
        <end position="308"/>
    </location>
</feature>
<evidence type="ECO:0000313" key="3">
    <source>
        <dbReference type="EMBL" id="KAK8402369.1"/>
    </source>
</evidence>
<dbReference type="InterPro" id="IPR040350">
    <property type="entry name" value="TMEM272"/>
</dbReference>
<organism evidence="3 4">
    <name type="scientific">Scylla paramamosain</name>
    <name type="common">Mud crab</name>
    <dbReference type="NCBI Taxonomy" id="85552"/>
    <lineage>
        <taxon>Eukaryota</taxon>
        <taxon>Metazoa</taxon>
        <taxon>Ecdysozoa</taxon>
        <taxon>Arthropoda</taxon>
        <taxon>Crustacea</taxon>
        <taxon>Multicrustacea</taxon>
        <taxon>Malacostraca</taxon>
        <taxon>Eumalacostraca</taxon>
        <taxon>Eucarida</taxon>
        <taxon>Decapoda</taxon>
        <taxon>Pleocyemata</taxon>
        <taxon>Brachyura</taxon>
        <taxon>Eubrachyura</taxon>
        <taxon>Portunoidea</taxon>
        <taxon>Portunidae</taxon>
        <taxon>Portuninae</taxon>
        <taxon>Scylla</taxon>
    </lineage>
</organism>
<comment type="caution">
    <text evidence="3">The sequence shown here is derived from an EMBL/GenBank/DDBJ whole genome shotgun (WGS) entry which is preliminary data.</text>
</comment>
<feature type="transmembrane region" description="Helical" evidence="2">
    <location>
        <begin position="155"/>
        <end position="176"/>
    </location>
</feature>
<feature type="compositionally biased region" description="Polar residues" evidence="1">
    <location>
        <begin position="45"/>
        <end position="66"/>
    </location>
</feature>
<sequence>MSMLVRRGTMCHRNSSRRLQRKNQQQRAAMQLQGRPGSAKARSPGVSQPQTPAGGPSSSKGVTPSTSRDGVRSSEGGGGLSGRPWSEPTSRRSSQGFNSVSVDDRRQLFSAGKLNVETGMSAYGSIVYQMKDANMEANSTCEFVYKALKIFSKTVLMTVLLIITIAVPVLMVIIGVQYLHECPLEPNIPIYLLVGGCFGTMKMLWLVCQQIRSRRYERIDDAFAEDSLDEIFTSTSYRATDVALTIFLIVWFGMGNYWVYRIYPPNFLFTLFAPNDWCSKTLYLFAVAQLLFVYAVLGCLLVLVFFLACGQKCVMLFGESYK</sequence>
<keyword evidence="2" id="KW-1133">Transmembrane helix</keyword>
<dbReference type="AlphaFoldDB" id="A0AAW0URR6"/>
<reference evidence="3 4" key="1">
    <citation type="submission" date="2023-03" db="EMBL/GenBank/DDBJ databases">
        <title>High-quality genome of Scylla paramamosain provides insights in environmental adaptation.</title>
        <authorList>
            <person name="Zhang L."/>
        </authorList>
    </citation>
    <scope>NUCLEOTIDE SEQUENCE [LARGE SCALE GENOMIC DNA]</scope>
    <source>
        <strain evidence="3">LZ_2023a</strain>
        <tissue evidence="3">Muscle</tissue>
    </source>
</reference>
<keyword evidence="4" id="KW-1185">Reference proteome</keyword>
<feature type="transmembrane region" description="Helical" evidence="2">
    <location>
        <begin position="188"/>
        <end position="208"/>
    </location>
</feature>
<evidence type="ECO:0000313" key="4">
    <source>
        <dbReference type="Proteomes" id="UP001487740"/>
    </source>
</evidence>
<feature type="compositionally biased region" description="Polar residues" evidence="1">
    <location>
        <begin position="87"/>
        <end position="99"/>
    </location>
</feature>
<dbReference type="EMBL" id="JARAKH010000007">
    <property type="protein sequence ID" value="KAK8402369.1"/>
    <property type="molecule type" value="Genomic_DNA"/>
</dbReference>
<feature type="transmembrane region" description="Helical" evidence="2">
    <location>
        <begin position="242"/>
        <end position="263"/>
    </location>
</feature>
<feature type="region of interest" description="Disordered" evidence="1">
    <location>
        <begin position="1"/>
        <end position="99"/>
    </location>
</feature>
<gene>
    <name evidence="3" type="ORF">O3P69_000646</name>
</gene>
<dbReference type="PANTHER" id="PTHR33444:SF7">
    <property type="entry name" value="TRANSMEMBRANE PROTEIN 272"/>
    <property type="match status" value="1"/>
</dbReference>